<accession>A0ACC2SRL1</accession>
<proteinExistence type="predicted"/>
<protein>
    <submittedName>
        <fullName evidence="1">Uncharacterized protein</fullName>
    </submittedName>
</protein>
<dbReference type="Proteomes" id="UP001165960">
    <property type="component" value="Unassembled WGS sequence"/>
</dbReference>
<gene>
    <name evidence="1" type="ORF">DSO57_1025431</name>
</gene>
<name>A0ACC2SRL1_9FUNG</name>
<keyword evidence="2" id="KW-1185">Reference proteome</keyword>
<evidence type="ECO:0000313" key="2">
    <source>
        <dbReference type="Proteomes" id="UP001165960"/>
    </source>
</evidence>
<comment type="caution">
    <text evidence="1">The sequence shown here is derived from an EMBL/GenBank/DDBJ whole genome shotgun (WGS) entry which is preliminary data.</text>
</comment>
<organism evidence="1 2">
    <name type="scientific">Entomophthora muscae</name>
    <dbReference type="NCBI Taxonomy" id="34485"/>
    <lineage>
        <taxon>Eukaryota</taxon>
        <taxon>Fungi</taxon>
        <taxon>Fungi incertae sedis</taxon>
        <taxon>Zoopagomycota</taxon>
        <taxon>Entomophthoromycotina</taxon>
        <taxon>Entomophthoromycetes</taxon>
        <taxon>Entomophthorales</taxon>
        <taxon>Entomophthoraceae</taxon>
        <taxon>Entomophthora</taxon>
    </lineage>
</organism>
<dbReference type="EMBL" id="QTSX02004403">
    <property type="protein sequence ID" value="KAJ9064904.1"/>
    <property type="molecule type" value="Genomic_DNA"/>
</dbReference>
<evidence type="ECO:0000313" key="1">
    <source>
        <dbReference type="EMBL" id="KAJ9064904.1"/>
    </source>
</evidence>
<sequence>MFVELTRRGDLASGCHCCMADWLGMFCIHPVITLVLSSLIGLEVTSRFPKAGVGKVQAPALYRKWNHLVSNLSFSVGCMDDLVGLEPWPHPMLCLYFMVTPQRGLVCILLRESLVCNRFGGEKCIWAQDAYVMGLTPIKTDAGPAGRSLARFSTSGHPTWFPGYLKSDAEANSDYPTRKRGQ</sequence>
<reference evidence="1" key="1">
    <citation type="submission" date="2022-04" db="EMBL/GenBank/DDBJ databases">
        <title>Genome of the entomopathogenic fungus Entomophthora muscae.</title>
        <authorList>
            <person name="Elya C."/>
            <person name="Lovett B.R."/>
            <person name="Lee E."/>
            <person name="Macias A.M."/>
            <person name="Hajek A.E."/>
            <person name="De Bivort B.L."/>
            <person name="Kasson M.T."/>
            <person name="De Fine Licht H.H."/>
            <person name="Stajich J.E."/>
        </authorList>
    </citation>
    <scope>NUCLEOTIDE SEQUENCE</scope>
    <source>
        <strain evidence="1">Berkeley</strain>
    </source>
</reference>